<protein>
    <recommendedName>
        <fullName evidence="4">Malate dehydrogenase</fullName>
    </recommendedName>
</protein>
<keyword evidence="1" id="KW-0732">Signal</keyword>
<dbReference type="InParanoid" id="A0A136IJW8"/>
<sequence length="239" mass="24530">MLLQISILLVSALTINAGDPPVYAVTPTLPVHGASKELAGPAPLIFKSVLLGHGIQNYTCSAVGVKATATGALAVLWDIAPLFPGSGPRALSSEGWAALTAKALHTTNVPLNPAVDAGQPYAADPNAPFPAAADLTLEGVRIPLRFAGHHYFAGSIPTFNMGDALFVGKRNDSIAAPADADKGITGTGTIDWLRLGDAGSSQVTTLAYRVYTAGGVASPCTGVAQAESVPYTAQYWFFG</sequence>
<reference evidence="3" key="1">
    <citation type="submission" date="2016-02" db="EMBL/GenBank/DDBJ databases">
        <title>Draft genome sequence of Microdochium bolleyi, a fungal endophyte of beachgrass.</title>
        <authorList>
            <consortium name="DOE Joint Genome Institute"/>
            <person name="David A.S."/>
            <person name="May G."/>
            <person name="Haridas S."/>
            <person name="Lim J."/>
            <person name="Wang M."/>
            <person name="Labutti K."/>
            <person name="Lipzen A."/>
            <person name="Barry K."/>
            <person name="Grigoriev I.V."/>
        </authorList>
    </citation>
    <scope>NUCLEOTIDE SEQUENCE [LARGE SCALE GENOMIC DNA]</scope>
    <source>
        <strain evidence="3">J235TASD1</strain>
    </source>
</reference>
<evidence type="ECO:0000313" key="2">
    <source>
        <dbReference type="EMBL" id="KXJ85272.1"/>
    </source>
</evidence>
<dbReference type="EMBL" id="KQ964287">
    <property type="protein sequence ID" value="KXJ85272.1"/>
    <property type="molecule type" value="Genomic_DNA"/>
</dbReference>
<name>A0A136IJW8_9PEZI</name>
<gene>
    <name evidence="2" type="ORF">Micbo1qcDRAFT_223492</name>
</gene>
<organism evidence="2 3">
    <name type="scientific">Microdochium bolleyi</name>
    <dbReference type="NCBI Taxonomy" id="196109"/>
    <lineage>
        <taxon>Eukaryota</taxon>
        <taxon>Fungi</taxon>
        <taxon>Dikarya</taxon>
        <taxon>Ascomycota</taxon>
        <taxon>Pezizomycotina</taxon>
        <taxon>Sordariomycetes</taxon>
        <taxon>Xylariomycetidae</taxon>
        <taxon>Xylariales</taxon>
        <taxon>Microdochiaceae</taxon>
        <taxon>Microdochium</taxon>
    </lineage>
</organism>
<accession>A0A136IJW8</accession>
<dbReference type="AlphaFoldDB" id="A0A136IJW8"/>
<feature type="signal peptide" evidence="1">
    <location>
        <begin position="1"/>
        <end position="17"/>
    </location>
</feature>
<dbReference type="InterPro" id="IPR021851">
    <property type="entry name" value="DUF3455"/>
</dbReference>
<dbReference type="OrthoDB" id="1859733at2759"/>
<dbReference type="PANTHER" id="PTHR35567:SF3">
    <property type="entry name" value="MALATE DEHYDROGENASE"/>
    <property type="match status" value="1"/>
</dbReference>
<evidence type="ECO:0000313" key="3">
    <source>
        <dbReference type="Proteomes" id="UP000070501"/>
    </source>
</evidence>
<dbReference type="Pfam" id="PF11937">
    <property type="entry name" value="DUF3455"/>
    <property type="match status" value="1"/>
</dbReference>
<evidence type="ECO:0000256" key="1">
    <source>
        <dbReference type="SAM" id="SignalP"/>
    </source>
</evidence>
<proteinExistence type="predicted"/>
<feature type="chain" id="PRO_5007292720" description="Malate dehydrogenase" evidence="1">
    <location>
        <begin position="18"/>
        <end position="239"/>
    </location>
</feature>
<keyword evidence="3" id="KW-1185">Reference proteome</keyword>
<dbReference type="PANTHER" id="PTHR35567">
    <property type="entry name" value="MALATE DEHYDROGENASE (AFU_ORTHOLOGUE AFUA_2G13800)"/>
    <property type="match status" value="1"/>
</dbReference>
<evidence type="ECO:0008006" key="4">
    <source>
        <dbReference type="Google" id="ProtNLM"/>
    </source>
</evidence>
<dbReference type="Proteomes" id="UP000070501">
    <property type="component" value="Unassembled WGS sequence"/>
</dbReference>